<evidence type="ECO:0000256" key="2">
    <source>
        <dbReference type="ARBA" id="ARBA00022803"/>
    </source>
</evidence>
<dbReference type="InterPro" id="IPR038765">
    <property type="entry name" value="Papain-like_cys_pep_sf"/>
</dbReference>
<accession>A0A381XH08</accession>
<reference evidence="3" key="1">
    <citation type="submission" date="2018-05" db="EMBL/GenBank/DDBJ databases">
        <authorList>
            <person name="Lanie J.A."/>
            <person name="Ng W.-L."/>
            <person name="Kazmierczak K.M."/>
            <person name="Andrzejewski T.M."/>
            <person name="Davidsen T.M."/>
            <person name="Wayne K.J."/>
            <person name="Tettelin H."/>
            <person name="Glass J.I."/>
            <person name="Rusch D."/>
            <person name="Podicherti R."/>
            <person name="Tsui H.-C.T."/>
            <person name="Winkler M.E."/>
        </authorList>
    </citation>
    <scope>NUCLEOTIDE SEQUENCE</scope>
</reference>
<sequence length="385" mass="43156">MSFLHPEVVSGWRTRIITTTTLLTLLMAAGCAGTQWGQRIAYSPESFVEATRAQAPEMLAEDLVVPFGVTPEMVVRAKALLERMPLLHTNIDRASRLMKALTDEDEFGLTYDSVATSPPAITVERGYGNCLALTSIFIGLAREVGLVAYYVDASNRINDLRREEEIIVDSGHIAGVVMTEKGYTFVDYDGHVSDYRTFEIIDDITALAHYYNNLGFELIFNAGRAEEPVPREEALHNFELAIMVRPDFTRAYNNLGVVHTQLGDLDSAAAAYRTAIEMDPKTDAAYHNLANLEMRAGDLGEALTLYTQALEVRRDNPYLHYHRGLVQYRLGDLGAAEESFKRAVRLQRDYIEAHNLLAQVYYQQGRLEEAEEVKATVQRILAGKR</sequence>
<dbReference type="PROSITE" id="PS50293">
    <property type="entry name" value="TPR_REGION"/>
    <property type="match status" value="1"/>
</dbReference>
<keyword evidence="1" id="KW-0677">Repeat</keyword>
<organism evidence="3">
    <name type="scientific">marine metagenome</name>
    <dbReference type="NCBI Taxonomy" id="408172"/>
    <lineage>
        <taxon>unclassified sequences</taxon>
        <taxon>metagenomes</taxon>
        <taxon>ecological metagenomes</taxon>
    </lineage>
</organism>
<dbReference type="AlphaFoldDB" id="A0A381XH08"/>
<dbReference type="EMBL" id="UINC01015014">
    <property type="protein sequence ID" value="SVA63563.1"/>
    <property type="molecule type" value="Genomic_DNA"/>
</dbReference>
<proteinExistence type="predicted"/>
<dbReference type="Pfam" id="PF13432">
    <property type="entry name" value="TPR_16"/>
    <property type="match status" value="1"/>
</dbReference>
<gene>
    <name evidence="3" type="ORF">METZ01_LOCUS116417</name>
</gene>
<name>A0A381XH08_9ZZZZ</name>
<dbReference type="InterPro" id="IPR019734">
    <property type="entry name" value="TPR_rpt"/>
</dbReference>
<dbReference type="PROSITE" id="PS50005">
    <property type="entry name" value="TPR"/>
    <property type="match status" value="3"/>
</dbReference>
<dbReference type="InterPro" id="IPR050498">
    <property type="entry name" value="Ycf3"/>
</dbReference>
<dbReference type="SUPFAM" id="SSF54001">
    <property type="entry name" value="Cysteine proteinases"/>
    <property type="match status" value="1"/>
</dbReference>
<dbReference type="SMART" id="SM00028">
    <property type="entry name" value="TPR"/>
    <property type="match status" value="4"/>
</dbReference>
<dbReference type="PANTHER" id="PTHR44858:SF1">
    <property type="entry name" value="UDP-N-ACETYLGLUCOSAMINE--PEPTIDE N-ACETYLGLUCOSAMINYLTRANSFERASE SPINDLY-RELATED"/>
    <property type="match status" value="1"/>
</dbReference>
<dbReference type="Pfam" id="PF00515">
    <property type="entry name" value="TPR_1"/>
    <property type="match status" value="1"/>
</dbReference>
<keyword evidence="2" id="KW-0802">TPR repeat</keyword>
<evidence type="ECO:0000313" key="3">
    <source>
        <dbReference type="EMBL" id="SVA63563.1"/>
    </source>
</evidence>
<dbReference type="PANTHER" id="PTHR44858">
    <property type="entry name" value="TETRATRICOPEPTIDE REPEAT PROTEIN 6"/>
    <property type="match status" value="1"/>
</dbReference>
<evidence type="ECO:0000256" key="1">
    <source>
        <dbReference type="ARBA" id="ARBA00022737"/>
    </source>
</evidence>
<dbReference type="Pfam" id="PF07721">
    <property type="entry name" value="TPR_4"/>
    <property type="match status" value="1"/>
</dbReference>
<dbReference type="InterPro" id="IPR011990">
    <property type="entry name" value="TPR-like_helical_dom_sf"/>
</dbReference>
<dbReference type="InterPro" id="IPR011717">
    <property type="entry name" value="TPR-4"/>
</dbReference>
<dbReference type="SUPFAM" id="SSF48452">
    <property type="entry name" value="TPR-like"/>
    <property type="match status" value="1"/>
</dbReference>
<protein>
    <submittedName>
        <fullName evidence="3">Uncharacterized protein</fullName>
    </submittedName>
</protein>
<dbReference type="GO" id="GO:0042802">
    <property type="term" value="F:identical protein binding"/>
    <property type="evidence" value="ECO:0007669"/>
    <property type="project" value="InterPro"/>
</dbReference>
<dbReference type="Gene3D" id="1.25.40.10">
    <property type="entry name" value="Tetratricopeptide repeat domain"/>
    <property type="match status" value="1"/>
</dbReference>